<reference evidence="4" key="1">
    <citation type="submission" date="2020-10" db="EMBL/GenBank/DDBJ databases">
        <authorList>
            <person name="Gilroy R."/>
        </authorList>
    </citation>
    <scope>NUCLEOTIDE SEQUENCE</scope>
    <source>
        <strain evidence="4">D3-1215</strain>
    </source>
</reference>
<dbReference type="Pfam" id="PF14349">
    <property type="entry name" value="SprA_N"/>
    <property type="match status" value="2"/>
</dbReference>
<organism evidence="4 5">
    <name type="scientific">Candidatus Enterocola intestinipullorum</name>
    <dbReference type="NCBI Taxonomy" id="2840783"/>
    <lineage>
        <taxon>Bacteria</taxon>
        <taxon>Pseudomonadati</taxon>
        <taxon>Bacteroidota</taxon>
        <taxon>Bacteroidia</taxon>
        <taxon>Bacteroidales</taxon>
        <taxon>Candidatus Enterocola</taxon>
    </lineage>
</organism>
<feature type="domain" description="Gliding motility protein SprA N-terminal" evidence="3">
    <location>
        <begin position="1069"/>
        <end position="1596"/>
    </location>
</feature>
<evidence type="ECO:0000256" key="2">
    <source>
        <dbReference type="SAM" id="SignalP"/>
    </source>
</evidence>
<protein>
    <submittedName>
        <fullName evidence="4">Cell surface protein SprA</fullName>
    </submittedName>
</protein>
<name>A0A9D9EFB4_9BACT</name>
<evidence type="ECO:0000256" key="1">
    <source>
        <dbReference type="SAM" id="MobiDB-lite"/>
    </source>
</evidence>
<sequence>MYSSVRKILLQVLFPCCAVLTAGAQNADTSEAHVPDSIEVFVPSKIYPETHEDLNAMSNAGLDSLSNVSTEVDYDPGTGKYYFRSRVGDENIGTPFYLNRDEFDDYNSIQSLNAYYLDKNREEREKKNEFSLTDMQFDIGAADRVFGPGGVQLKLQGSVELDFGLNIKKLQDPSLSERSQNPAPTFDFDEKIQLAVDGSVGSRITFGLNYNTEATFDYDQSMLKLQYNGEEDDIIKNIEVGNVSMPLSGSLITGNTSLFGMKADLQFGKLSVSAVVSQQESETSTVNTSGAQTTEYEIKADDYDENRHFFLTHYFREHYDEWMSDLPNISSGISIGEIEVWITNRNSTTYENTTNVVGFADLGEPERIHNGIFAPTGNPPMPANKANTLYAQVVQSNGGLPDIYSVDTYLAQWGMASSVDYVKIEGARQLSSSEYTVNKELGYISLKTALNNDEMLAVAFQYTYNGQVYTVGELSSGTSQPTRPYALKLLKSSDTSPSVPTWDLMMKNVYSLGAYQVQQDKFTFNVVYRNDSVGTDLRYINEGPIAKQPLIRVMNLDRLDSHGQETASGDGIFDYVAGYTIYPDNGKVVFPVLEPFGEFLAKALGNNPQLVEKYVFQALYDSTKTTAQEEAEKNKFYLKGEYKASSGSEIRLNAMNVPRGSVKVTAGGRELVENVDYTVDYMMGIVRITNEDIIALGTPVSVTMESQSLFNLKRKSLFGAHFDYAFTEHFNVGATFMYLTEKPMTEQVNYGDDPVANFTWGLNTSYRNQFQSITDFLNRIPILNLKQPSTIAFNAEFAQILPGTAPGAQGRVYIDDFESAKISYDVRYAPNWKLASTPSRFPESENSNDISYGKNRALLAWYYIDNMFNRTTSSTPSYLRNDRDQLSNHFVREIAEQEIFPNRELVYGQSSYIQTLDLAFYPRERGPYNVDVSSYGPDGYLTNPEDKWGGITRRMETTDFEANNIEYLEFWLMDPFVYNEATANGGDLYINLGEVSEDVLKDGRKAYENGLPADGSQTNTAETVWGRVSTKQSISYAFDNDANARQHQDVGLDGLNTEEEFNFSTYSDFVEALTSRLDPVALDSLRNNPFSPLNDPAGDNFHHYRGSDYDEQRTSILDRYKYYNGMEGNSPVNATNEDYTTSSTTDPDVEDINLDNTMGTSEKYFEYQVSLRPQDMVVGSNYISDMVTSSVTLENGETATIRWYQFKIPLRDKNNYTAVGGMSSFKTIKHMRMYLTGFRENVNLRFASLELVKGEWRTYTKAFDNLTHNDAASIEMSTVNIEENANKTPVNYVLPPGVERQIDPSQQQVRQENEQSMSMRVLNLSPKDSRALYKNLGGYDMRQYGHMIMYVHAEALADDVSDLQDDDVALFIRMGSDYQDNYYEYEVPLKLTPEGTYSDNSLTDRELVWPEENMLDFDLSLLTELKKSRNAERVRNGSTVTNTTVYTEVDPAKPNNRISIKGNPSLGEVEVLMIGVRNNSRTMKSAEVWVDDLMLSEFDQEGGVAALANLDVALSDFITFSAAGRVETAGWGSIEQSVAERRQDDYYQYNFNVGIDLGKLFPDEANVLMPVRFSYSNEITNPKYSPFEDDLLLSDVLSLATTAHERDSILNLSQTVYTNKSLSVPNMRVGIVSKKGPRPWDPANFTIGGSYAETSTHDPETSRSVDKRYNAYGTYDFSWSPKPWEPFGKIKNLRRSKNWKWIADIGINWAPKHFAYQTDFTRQYYEQVIRDFSGGYAMDMTPTFQKDFMWTNKFDIAWDITKNIHLTLSTENNSRITENEGGVDRFLYPDEFEMWKDSVRSSIAHLGNPMTYYQTFTASWNIPFSKIPFLNWISGNLKYTGDYEWVYANETIASTASSRGVWSVDGKINFETLYNKSKYLRNVNRKYGNSRGNNQRRRRQQPKTFEQTVEFSKGDTVVVEHNLNTENLEINATKAGKKYRLRYKTVDINRIRFIAKEDARINLNIKTKVDNDESETPALDVASRILMLVRNVSFNYSQTDGTVLPGFRPSPEFLGLSGFNSVAAPGWDFVFGVQDAGMLDRAISNNWLVMDNTIYNPAVMSHTETFRATGLIEPWPGLKINLGVDRQYVNNRSVQYNTDSRLTSLDGSLSMSYIAIGTSFASMLRGGEYNSELFDNFLAYRGIIQQRLQGEYNPSSPYGLNSDDVLVPAFLAAYSGRDANDVSLDLIPKFWSFLPNWQVTFDGLSRIPWVKENFRSIILSHAYNCKYQVGSFSSNQTFASVYGDKFGYISDELNDAWIPSSRYTMNSVTITEQFSPLIGVDVNLKNSFSFKAEWKKGRTLGLNLSSNQVIESWNDEYVVGIGYKFSDLTFTMRQASRQKKVNNDLSLRLDFSVKDAETLVRKIELAESQATSGDLVVGLNFSADYVFSERISFRLYYDLQMRNPVVSTSYPTTTHDVGIAVKILLTR</sequence>
<accession>A0A9D9EFB4</accession>
<gene>
    <name evidence="4" type="primary">sprA</name>
    <name evidence="4" type="ORF">IAC32_02730</name>
</gene>
<evidence type="ECO:0000259" key="3">
    <source>
        <dbReference type="Pfam" id="PF14349"/>
    </source>
</evidence>
<reference evidence="4" key="2">
    <citation type="journal article" date="2021" name="PeerJ">
        <title>Extensive microbial diversity within the chicken gut microbiome revealed by metagenomics and culture.</title>
        <authorList>
            <person name="Gilroy R."/>
            <person name="Ravi A."/>
            <person name="Getino M."/>
            <person name="Pursley I."/>
            <person name="Horton D.L."/>
            <person name="Alikhan N.F."/>
            <person name="Baker D."/>
            <person name="Gharbi K."/>
            <person name="Hall N."/>
            <person name="Watson M."/>
            <person name="Adriaenssens E.M."/>
            <person name="Foster-Nyarko E."/>
            <person name="Jarju S."/>
            <person name="Secka A."/>
            <person name="Antonio M."/>
            <person name="Oren A."/>
            <person name="Chaudhuri R.R."/>
            <person name="La Ragione R."/>
            <person name="Hildebrand F."/>
            <person name="Pallen M.J."/>
        </authorList>
    </citation>
    <scope>NUCLEOTIDE SEQUENCE</scope>
    <source>
        <strain evidence="4">D3-1215</strain>
    </source>
</reference>
<dbReference type="Proteomes" id="UP000823637">
    <property type="component" value="Unassembled WGS sequence"/>
</dbReference>
<dbReference type="InterPro" id="IPR025684">
    <property type="entry name" value="SprA_N_dom"/>
</dbReference>
<dbReference type="NCBIfam" id="TIGR04189">
    <property type="entry name" value="surface_SprA"/>
    <property type="match status" value="1"/>
</dbReference>
<evidence type="ECO:0000313" key="4">
    <source>
        <dbReference type="EMBL" id="MBO8446644.1"/>
    </source>
</evidence>
<keyword evidence="2" id="KW-0732">Signal</keyword>
<feature type="domain" description="Gliding motility protein SprA N-terminal" evidence="3">
    <location>
        <begin position="68"/>
        <end position="445"/>
    </location>
</feature>
<feature type="region of interest" description="Disordered" evidence="1">
    <location>
        <begin position="1885"/>
        <end position="1905"/>
    </location>
</feature>
<feature type="compositionally biased region" description="Polar residues" evidence="1">
    <location>
        <begin position="1130"/>
        <end position="1146"/>
    </location>
</feature>
<dbReference type="EMBL" id="JADIMR010000038">
    <property type="protein sequence ID" value="MBO8446644.1"/>
    <property type="molecule type" value="Genomic_DNA"/>
</dbReference>
<comment type="caution">
    <text evidence="4">The sequence shown here is derived from an EMBL/GenBank/DDBJ whole genome shotgun (WGS) entry which is preliminary data.</text>
</comment>
<feature type="chain" id="PRO_5039138568" evidence="2">
    <location>
        <begin position="25"/>
        <end position="2427"/>
    </location>
</feature>
<evidence type="ECO:0000313" key="5">
    <source>
        <dbReference type="Proteomes" id="UP000823637"/>
    </source>
</evidence>
<feature type="region of interest" description="Disordered" evidence="1">
    <location>
        <begin position="1128"/>
        <end position="1154"/>
    </location>
</feature>
<dbReference type="InterPro" id="IPR026377">
    <property type="entry name" value="Cell_surface_SprA"/>
</dbReference>
<proteinExistence type="predicted"/>
<feature type="signal peptide" evidence="2">
    <location>
        <begin position="1"/>
        <end position="24"/>
    </location>
</feature>